<organism evidence="3 4">
    <name type="scientific">Aureliella helgolandensis</name>
    <dbReference type="NCBI Taxonomy" id="2527968"/>
    <lineage>
        <taxon>Bacteria</taxon>
        <taxon>Pseudomonadati</taxon>
        <taxon>Planctomycetota</taxon>
        <taxon>Planctomycetia</taxon>
        <taxon>Pirellulales</taxon>
        <taxon>Pirellulaceae</taxon>
        <taxon>Aureliella</taxon>
    </lineage>
</organism>
<sequence length="377" mass="43458" precursor="true">MHLRYILSMSLIALLSSRCSADGQIDDLLDRHESCVQSIARLDAMINVTETINEGKSVKDDLWEVRWSKELNRQRQRYRVMQLPTRDEEGNAINIGDLYEDHEFLYVLQNWDTAQSKRLADPGQQGMVRARKERRSAKLPPVSFNVAAYFALFELEAGPEDERRSLRELVTASPKCSYKGEEDVNGVKLQKLDIIHPHTRNNKYYRNCRYEVFLDASVGYLIRKLRLHVPKDTKLNRPLGEYEYNIVEFRELENACYFPMESEFTVRFPDSSSEISSKVSMKASKLTLNKSLPSTALNFVFPENAIVNFDRIDGENRRAFLWGPDNQPIREILSIADVPRPDLDAHTGSDRTWITLTIAGCGVLLVIGIVCYRKFNR</sequence>
<proteinExistence type="predicted"/>
<feature type="chain" id="PRO_5022206855" evidence="2">
    <location>
        <begin position="22"/>
        <end position="377"/>
    </location>
</feature>
<gene>
    <name evidence="3" type="ORF">Q31a_03600</name>
</gene>
<feature type="transmembrane region" description="Helical" evidence="1">
    <location>
        <begin position="353"/>
        <end position="372"/>
    </location>
</feature>
<keyword evidence="4" id="KW-1185">Reference proteome</keyword>
<dbReference type="OrthoDB" id="9936983at2"/>
<keyword evidence="1" id="KW-0812">Transmembrane</keyword>
<dbReference type="EMBL" id="CP036298">
    <property type="protein sequence ID" value="QDV22081.1"/>
    <property type="molecule type" value="Genomic_DNA"/>
</dbReference>
<reference evidence="3 4" key="1">
    <citation type="submission" date="2019-02" db="EMBL/GenBank/DDBJ databases">
        <title>Deep-cultivation of Planctomycetes and their phenomic and genomic characterization uncovers novel biology.</title>
        <authorList>
            <person name="Wiegand S."/>
            <person name="Jogler M."/>
            <person name="Boedeker C."/>
            <person name="Pinto D."/>
            <person name="Vollmers J."/>
            <person name="Rivas-Marin E."/>
            <person name="Kohn T."/>
            <person name="Peeters S.H."/>
            <person name="Heuer A."/>
            <person name="Rast P."/>
            <person name="Oberbeckmann S."/>
            <person name="Bunk B."/>
            <person name="Jeske O."/>
            <person name="Meyerdierks A."/>
            <person name="Storesund J.E."/>
            <person name="Kallscheuer N."/>
            <person name="Luecker S."/>
            <person name="Lage O.M."/>
            <person name="Pohl T."/>
            <person name="Merkel B.J."/>
            <person name="Hornburger P."/>
            <person name="Mueller R.-W."/>
            <person name="Bruemmer F."/>
            <person name="Labrenz M."/>
            <person name="Spormann A.M."/>
            <person name="Op den Camp H."/>
            <person name="Overmann J."/>
            <person name="Amann R."/>
            <person name="Jetten M.S.M."/>
            <person name="Mascher T."/>
            <person name="Medema M.H."/>
            <person name="Devos D.P."/>
            <person name="Kaster A.-K."/>
            <person name="Ovreas L."/>
            <person name="Rohde M."/>
            <person name="Galperin M.Y."/>
            <person name="Jogler C."/>
        </authorList>
    </citation>
    <scope>NUCLEOTIDE SEQUENCE [LARGE SCALE GENOMIC DNA]</scope>
    <source>
        <strain evidence="3 4">Q31a</strain>
    </source>
</reference>
<evidence type="ECO:0000313" key="4">
    <source>
        <dbReference type="Proteomes" id="UP000318017"/>
    </source>
</evidence>
<dbReference type="KEGG" id="ahel:Q31a_03600"/>
<accession>A0A518G0F9</accession>
<protein>
    <submittedName>
        <fullName evidence="3">Uncharacterized protein</fullName>
    </submittedName>
</protein>
<dbReference type="Proteomes" id="UP000318017">
    <property type="component" value="Chromosome"/>
</dbReference>
<keyword evidence="2" id="KW-0732">Signal</keyword>
<dbReference type="RefSeq" id="WP_145073059.1">
    <property type="nucleotide sequence ID" value="NZ_CP036298.1"/>
</dbReference>
<dbReference type="AlphaFoldDB" id="A0A518G0F9"/>
<feature type="signal peptide" evidence="2">
    <location>
        <begin position="1"/>
        <end position="21"/>
    </location>
</feature>
<keyword evidence="1" id="KW-0472">Membrane</keyword>
<keyword evidence="1" id="KW-1133">Transmembrane helix</keyword>
<name>A0A518G0F9_9BACT</name>
<evidence type="ECO:0000256" key="1">
    <source>
        <dbReference type="SAM" id="Phobius"/>
    </source>
</evidence>
<evidence type="ECO:0000256" key="2">
    <source>
        <dbReference type="SAM" id="SignalP"/>
    </source>
</evidence>
<evidence type="ECO:0000313" key="3">
    <source>
        <dbReference type="EMBL" id="QDV22081.1"/>
    </source>
</evidence>